<evidence type="ECO:0000256" key="1">
    <source>
        <dbReference type="ARBA" id="ARBA00004202"/>
    </source>
</evidence>
<dbReference type="Proteomes" id="UP000464754">
    <property type="component" value="Chromosome"/>
</dbReference>
<evidence type="ECO:0000256" key="5">
    <source>
        <dbReference type="ARBA" id="ARBA00022741"/>
    </source>
</evidence>
<evidence type="ECO:0000313" key="11">
    <source>
        <dbReference type="EMBL" id="BBK23336.1"/>
    </source>
</evidence>
<keyword evidence="3" id="KW-1003">Cell membrane</keyword>
<dbReference type="GO" id="GO:0005886">
    <property type="term" value="C:plasma membrane"/>
    <property type="evidence" value="ECO:0007669"/>
    <property type="project" value="UniProtKB-SubCell"/>
</dbReference>
<keyword evidence="8" id="KW-0406">Ion transport</keyword>
<dbReference type="InterPro" id="IPR051535">
    <property type="entry name" value="Siderophore_ABC-ATPase"/>
</dbReference>
<dbReference type="PANTHER" id="PTHR42771">
    <property type="entry name" value="IRON(3+)-HYDROXAMATE IMPORT ATP-BINDING PROTEIN FHUC"/>
    <property type="match status" value="1"/>
</dbReference>
<keyword evidence="12" id="KW-1185">Reference proteome</keyword>
<evidence type="ECO:0000259" key="10">
    <source>
        <dbReference type="PROSITE" id="PS50893"/>
    </source>
</evidence>
<dbReference type="InterPro" id="IPR003593">
    <property type="entry name" value="AAA+_ATPase"/>
</dbReference>
<evidence type="ECO:0000256" key="2">
    <source>
        <dbReference type="ARBA" id="ARBA00022448"/>
    </source>
</evidence>
<organism evidence="11 12">
    <name type="scientific">Amedibacterium intestinale</name>
    <dbReference type="NCBI Taxonomy" id="2583452"/>
    <lineage>
        <taxon>Bacteria</taxon>
        <taxon>Bacillati</taxon>
        <taxon>Bacillota</taxon>
        <taxon>Erysipelotrichia</taxon>
        <taxon>Erysipelotrichales</taxon>
        <taxon>Erysipelotrichaceae</taxon>
        <taxon>Amedibacterium</taxon>
    </lineage>
</organism>
<dbReference type="AlphaFoldDB" id="A0A6N4TJF9"/>
<keyword evidence="7" id="KW-0408">Iron</keyword>
<evidence type="ECO:0000256" key="4">
    <source>
        <dbReference type="ARBA" id="ARBA00022496"/>
    </source>
</evidence>
<dbReference type="KEGG" id="aarg:Aargi30884_22390"/>
<keyword evidence="6 11" id="KW-0067">ATP-binding</keyword>
<dbReference type="Pfam" id="PF00005">
    <property type="entry name" value="ABC_tran"/>
    <property type="match status" value="1"/>
</dbReference>
<dbReference type="PROSITE" id="PS50893">
    <property type="entry name" value="ABC_TRANSPORTER_2"/>
    <property type="match status" value="1"/>
</dbReference>
<dbReference type="PANTHER" id="PTHR42771:SF2">
    <property type="entry name" value="IRON(3+)-HYDROXAMATE IMPORT ATP-BINDING PROTEIN FHUC"/>
    <property type="match status" value="1"/>
</dbReference>
<gene>
    <name evidence="11" type="primary">fhuC</name>
    <name evidence="11" type="ORF">Aargi30884_22390</name>
</gene>
<dbReference type="CDD" id="cd03214">
    <property type="entry name" value="ABC_Iron-Siderophores_B12_Hemin"/>
    <property type="match status" value="1"/>
</dbReference>
<keyword evidence="4" id="KW-0410">Iron transport</keyword>
<evidence type="ECO:0000256" key="6">
    <source>
        <dbReference type="ARBA" id="ARBA00022840"/>
    </source>
</evidence>
<reference evidence="12" key="1">
    <citation type="submission" date="2019-05" db="EMBL/GenBank/DDBJ databases">
        <title>Complete genome sequencing of Absiella argi strain JCM 30884.</title>
        <authorList>
            <person name="Sakamoto M."/>
            <person name="Murakami T."/>
            <person name="Mori H."/>
        </authorList>
    </citation>
    <scope>NUCLEOTIDE SEQUENCE [LARGE SCALE GENOMIC DNA]</scope>
    <source>
        <strain evidence="12">JCM 30884</strain>
    </source>
</reference>
<evidence type="ECO:0000256" key="3">
    <source>
        <dbReference type="ARBA" id="ARBA00022475"/>
    </source>
</evidence>
<keyword evidence="5" id="KW-0547">Nucleotide-binding</keyword>
<evidence type="ECO:0000256" key="7">
    <source>
        <dbReference type="ARBA" id="ARBA00023004"/>
    </source>
</evidence>
<dbReference type="InterPro" id="IPR017871">
    <property type="entry name" value="ABC_transporter-like_CS"/>
</dbReference>
<proteinExistence type="predicted"/>
<dbReference type="PROSITE" id="PS00211">
    <property type="entry name" value="ABC_TRANSPORTER_1"/>
    <property type="match status" value="1"/>
</dbReference>
<dbReference type="FunFam" id="3.40.50.300:FF:000134">
    <property type="entry name" value="Iron-enterobactin ABC transporter ATP-binding protein"/>
    <property type="match status" value="1"/>
</dbReference>
<dbReference type="InterPro" id="IPR003439">
    <property type="entry name" value="ABC_transporter-like_ATP-bd"/>
</dbReference>
<protein>
    <submittedName>
        <fullName evidence="11">Iron-dicitrate ABC transporter ATP-binding protein</fullName>
    </submittedName>
</protein>
<sequence length="262" mass="29656">MIEIKNLQAGYDKTIILPNISLTIPRNKITALIGQNGCGKSTLLKTISRILPAQKGTISLDGKDMQKMSHKEIAKKMAVLPQSPTAPEYLTVKELVSYGRFPYQKPLSSLTKEDHEIISWAMEKTGVYEWKDHKVSALSGGQRQRAWIAMVLAQKSDILILDEPTTYLDISYQLEILELLKELNLEHQLTVVMVLHELNHAAKFADHIIGLKKGTLIFEGAPMEVITKENLNKLYDINAQLMYDTTQSYPICFDYSLQNKTH</sequence>
<dbReference type="InterPro" id="IPR027417">
    <property type="entry name" value="P-loop_NTPase"/>
</dbReference>
<keyword evidence="2" id="KW-0813">Transport</keyword>
<dbReference type="Gene3D" id="3.40.50.300">
    <property type="entry name" value="P-loop containing nucleotide triphosphate hydrolases"/>
    <property type="match status" value="1"/>
</dbReference>
<dbReference type="GO" id="GO:0006826">
    <property type="term" value="P:iron ion transport"/>
    <property type="evidence" value="ECO:0007669"/>
    <property type="project" value="UniProtKB-KW"/>
</dbReference>
<evidence type="ECO:0000256" key="8">
    <source>
        <dbReference type="ARBA" id="ARBA00023065"/>
    </source>
</evidence>
<dbReference type="EMBL" id="AP019695">
    <property type="protein sequence ID" value="BBK23336.1"/>
    <property type="molecule type" value="Genomic_DNA"/>
</dbReference>
<evidence type="ECO:0000313" key="12">
    <source>
        <dbReference type="Proteomes" id="UP000464754"/>
    </source>
</evidence>
<dbReference type="SMART" id="SM00382">
    <property type="entry name" value="AAA"/>
    <property type="match status" value="1"/>
</dbReference>
<dbReference type="RefSeq" id="WP_118278009.1">
    <property type="nucleotide sequence ID" value="NZ_AP019695.1"/>
</dbReference>
<evidence type="ECO:0000256" key="9">
    <source>
        <dbReference type="ARBA" id="ARBA00023136"/>
    </source>
</evidence>
<keyword evidence="9" id="KW-0472">Membrane</keyword>
<comment type="subcellular location">
    <subcellularLocation>
        <location evidence="1">Cell membrane</location>
        <topology evidence="1">Peripheral membrane protein</topology>
    </subcellularLocation>
</comment>
<dbReference type="SUPFAM" id="SSF52540">
    <property type="entry name" value="P-loop containing nucleoside triphosphate hydrolases"/>
    <property type="match status" value="1"/>
</dbReference>
<accession>A0A6N4TJF9</accession>
<dbReference type="GO" id="GO:0016887">
    <property type="term" value="F:ATP hydrolysis activity"/>
    <property type="evidence" value="ECO:0007669"/>
    <property type="project" value="InterPro"/>
</dbReference>
<name>A0A6N4TJF9_9FIRM</name>
<dbReference type="GO" id="GO:0005524">
    <property type="term" value="F:ATP binding"/>
    <property type="evidence" value="ECO:0007669"/>
    <property type="project" value="UniProtKB-KW"/>
</dbReference>
<feature type="domain" description="ABC transporter" evidence="10">
    <location>
        <begin position="2"/>
        <end position="238"/>
    </location>
</feature>